<protein>
    <recommendedName>
        <fullName evidence="7">Phytanoyl-CoA dioxygenase</fullName>
    </recommendedName>
</protein>
<dbReference type="Pfam" id="PF05721">
    <property type="entry name" value="PhyH"/>
    <property type="match status" value="1"/>
</dbReference>
<evidence type="ECO:0000313" key="5">
    <source>
        <dbReference type="EMBL" id="ODQ60310.1"/>
    </source>
</evidence>
<dbReference type="PANTHER" id="PTHR20883:SF15">
    <property type="entry name" value="PHYTANOYL-COA DIOXYGENASE DOMAIN-CONTAINING PROTEIN 1"/>
    <property type="match status" value="1"/>
</dbReference>
<dbReference type="AlphaFoldDB" id="A0A1E3P4V2"/>
<evidence type="ECO:0008006" key="7">
    <source>
        <dbReference type="Google" id="ProtNLM"/>
    </source>
</evidence>
<gene>
    <name evidence="5" type="ORF">WICANDRAFT_54120</name>
</gene>
<comment type="similarity">
    <text evidence="2">Belongs to the PhyH family.</text>
</comment>
<dbReference type="STRING" id="683960.A0A1E3P4V2"/>
<dbReference type="GO" id="GO:0046872">
    <property type="term" value="F:metal ion binding"/>
    <property type="evidence" value="ECO:0007669"/>
    <property type="project" value="UniProtKB-KW"/>
</dbReference>
<dbReference type="EMBL" id="KV454210">
    <property type="protein sequence ID" value="ODQ60310.1"/>
    <property type="molecule type" value="Genomic_DNA"/>
</dbReference>
<reference evidence="5 6" key="1">
    <citation type="journal article" date="2016" name="Proc. Natl. Acad. Sci. U.S.A.">
        <title>Comparative genomics of biotechnologically important yeasts.</title>
        <authorList>
            <person name="Riley R."/>
            <person name="Haridas S."/>
            <person name="Wolfe K.H."/>
            <person name="Lopes M.R."/>
            <person name="Hittinger C.T."/>
            <person name="Goeker M."/>
            <person name="Salamov A.A."/>
            <person name="Wisecaver J.H."/>
            <person name="Long T.M."/>
            <person name="Calvey C.H."/>
            <person name="Aerts A.L."/>
            <person name="Barry K.W."/>
            <person name="Choi C."/>
            <person name="Clum A."/>
            <person name="Coughlan A.Y."/>
            <person name="Deshpande S."/>
            <person name="Douglass A.P."/>
            <person name="Hanson S.J."/>
            <person name="Klenk H.-P."/>
            <person name="LaButti K.M."/>
            <person name="Lapidus A."/>
            <person name="Lindquist E.A."/>
            <person name="Lipzen A.M."/>
            <person name="Meier-Kolthoff J.P."/>
            <person name="Ohm R.A."/>
            <person name="Otillar R.P."/>
            <person name="Pangilinan J.L."/>
            <person name="Peng Y."/>
            <person name="Rokas A."/>
            <person name="Rosa C.A."/>
            <person name="Scheuner C."/>
            <person name="Sibirny A.A."/>
            <person name="Slot J.C."/>
            <person name="Stielow J.B."/>
            <person name="Sun H."/>
            <person name="Kurtzman C.P."/>
            <person name="Blackwell M."/>
            <person name="Grigoriev I.V."/>
            <person name="Jeffries T.W."/>
        </authorList>
    </citation>
    <scope>NUCLEOTIDE SEQUENCE [LARGE SCALE GENOMIC DNA]</scope>
    <source>
        <strain evidence="6">ATCC 58044 / CBS 1984 / NCYC 433 / NRRL Y-366-8</strain>
    </source>
</reference>
<evidence type="ECO:0000256" key="2">
    <source>
        <dbReference type="ARBA" id="ARBA00005830"/>
    </source>
</evidence>
<proteinExistence type="inferred from homology"/>
<keyword evidence="3" id="KW-0479">Metal-binding</keyword>
<dbReference type="RefSeq" id="XP_019039517.1">
    <property type="nucleotide sequence ID" value="XM_019182733.1"/>
</dbReference>
<dbReference type="SUPFAM" id="SSF51197">
    <property type="entry name" value="Clavaminate synthase-like"/>
    <property type="match status" value="1"/>
</dbReference>
<evidence type="ECO:0000256" key="1">
    <source>
        <dbReference type="ARBA" id="ARBA00001962"/>
    </source>
</evidence>
<keyword evidence="6" id="KW-1185">Reference proteome</keyword>
<comment type="cofactor">
    <cofactor evidence="1">
        <name>Fe cation</name>
        <dbReference type="ChEBI" id="CHEBI:24875"/>
    </cofactor>
</comment>
<evidence type="ECO:0000256" key="4">
    <source>
        <dbReference type="ARBA" id="ARBA00023004"/>
    </source>
</evidence>
<sequence>MFTKEQADQFDKEGCICIPDYLSEEDISKLLNYTHKLIDEFDASSHPLTKFTTGDNDNEGHVGDDYFLNSSDKISFFMEPGAFNERNELTKPKDKAINKIGHGLHLDPVFYPYTINPTTKEIVDKLGFQDPRVLQSMIICKQPEIGGEVPSHQDGTFLFTKPQSAIGFWIALEDCDENNGCLSYLPGSHKLVPIQKRFVKKEGGGTGFIYFNEEQRDEYDNDEKDYVKIKCRKGSLILIHNSVLHRSNLNFSDSSRYAYAFHVIDGAAEYDELNWLQVPPSGGANFTKLEL</sequence>
<dbReference type="PANTHER" id="PTHR20883">
    <property type="entry name" value="PHYTANOYL-COA DIOXYGENASE DOMAIN CONTAINING 1"/>
    <property type="match status" value="1"/>
</dbReference>
<accession>A0A1E3P4V2</accession>
<dbReference type="OrthoDB" id="445007at2759"/>
<dbReference type="GeneID" id="30199979"/>
<name>A0A1E3P4V2_WICAA</name>
<dbReference type="InterPro" id="IPR008775">
    <property type="entry name" value="Phytyl_CoA_dOase-like"/>
</dbReference>
<evidence type="ECO:0000256" key="3">
    <source>
        <dbReference type="ARBA" id="ARBA00022723"/>
    </source>
</evidence>
<organism evidence="5 6">
    <name type="scientific">Wickerhamomyces anomalus (strain ATCC 58044 / CBS 1984 / NCYC 433 / NRRL Y-366-8)</name>
    <name type="common">Yeast</name>
    <name type="synonym">Hansenula anomala</name>
    <dbReference type="NCBI Taxonomy" id="683960"/>
    <lineage>
        <taxon>Eukaryota</taxon>
        <taxon>Fungi</taxon>
        <taxon>Dikarya</taxon>
        <taxon>Ascomycota</taxon>
        <taxon>Saccharomycotina</taxon>
        <taxon>Saccharomycetes</taxon>
        <taxon>Phaffomycetales</taxon>
        <taxon>Wickerhamomycetaceae</taxon>
        <taxon>Wickerhamomyces</taxon>
    </lineage>
</organism>
<dbReference type="Gene3D" id="2.60.120.620">
    <property type="entry name" value="q2cbj1_9rhob like domain"/>
    <property type="match status" value="1"/>
</dbReference>
<evidence type="ECO:0000313" key="6">
    <source>
        <dbReference type="Proteomes" id="UP000094112"/>
    </source>
</evidence>
<dbReference type="Proteomes" id="UP000094112">
    <property type="component" value="Unassembled WGS sequence"/>
</dbReference>
<keyword evidence="4" id="KW-0408">Iron</keyword>